<evidence type="ECO:0000313" key="2">
    <source>
        <dbReference type="Proteomes" id="UP001595957"/>
    </source>
</evidence>
<gene>
    <name evidence="1" type="ORF">ACFO3E_12915</name>
</gene>
<reference evidence="2" key="1">
    <citation type="journal article" date="2019" name="Int. J. Syst. Evol. Microbiol.">
        <title>The Global Catalogue of Microorganisms (GCM) 10K type strain sequencing project: providing services to taxonomists for standard genome sequencing and annotation.</title>
        <authorList>
            <consortium name="The Broad Institute Genomics Platform"/>
            <consortium name="The Broad Institute Genome Sequencing Center for Infectious Disease"/>
            <person name="Wu L."/>
            <person name="Ma J."/>
        </authorList>
    </citation>
    <scope>NUCLEOTIDE SEQUENCE [LARGE SCALE GENOMIC DNA]</scope>
    <source>
        <strain evidence="2">NBRC 103632</strain>
    </source>
</reference>
<evidence type="ECO:0000313" key="1">
    <source>
        <dbReference type="EMBL" id="MFC4595084.1"/>
    </source>
</evidence>
<keyword evidence="2" id="KW-1185">Reference proteome</keyword>
<organism evidence="1 2">
    <name type="scientific">Sphingobium tyrosinilyticum</name>
    <dbReference type="NCBI Taxonomy" id="2715436"/>
    <lineage>
        <taxon>Bacteria</taxon>
        <taxon>Pseudomonadati</taxon>
        <taxon>Pseudomonadota</taxon>
        <taxon>Alphaproteobacteria</taxon>
        <taxon>Sphingomonadales</taxon>
        <taxon>Sphingomonadaceae</taxon>
        <taxon>Sphingobium</taxon>
    </lineage>
</organism>
<dbReference type="EMBL" id="JBHSFZ010000028">
    <property type="protein sequence ID" value="MFC4595084.1"/>
    <property type="molecule type" value="Genomic_DNA"/>
</dbReference>
<proteinExistence type="predicted"/>
<comment type="caution">
    <text evidence="1">The sequence shown here is derived from an EMBL/GenBank/DDBJ whole genome shotgun (WGS) entry which is preliminary data.</text>
</comment>
<protein>
    <submittedName>
        <fullName evidence="1">Uncharacterized protein</fullName>
    </submittedName>
</protein>
<dbReference type="RefSeq" id="WP_380805257.1">
    <property type="nucleotide sequence ID" value="NZ_JBHSFZ010000028.1"/>
</dbReference>
<dbReference type="Proteomes" id="UP001595957">
    <property type="component" value="Unassembled WGS sequence"/>
</dbReference>
<sequence>MNMTSLADIRNAGFEGFVPIGSLLDRIKDVPQKSGVYLVIAPDDFVTEYLEAGSGGWFKGRDPNVALTVLTNAWIQGARVINIGKAGGPTSSSTLRKRLRQYMCFGQGQAIGHWGGRYIWQLRAASTLLIAWKITESDPRQVERELIAAFQKQYGARPFANLQN</sequence>
<name>A0ABV9F1V0_9SPHN</name>
<accession>A0ABV9F1V0</accession>